<dbReference type="Gene3D" id="3.80.10.10">
    <property type="entry name" value="Ribonuclease Inhibitor"/>
    <property type="match status" value="4"/>
</dbReference>
<dbReference type="InterPro" id="IPR001611">
    <property type="entry name" value="Leu-rich_rpt"/>
</dbReference>
<dbReference type="InterPro" id="IPR032675">
    <property type="entry name" value="LRR_dom_sf"/>
</dbReference>
<comment type="similarity">
    <text evidence="2">Belongs to the protein kinase superfamily. Ser/Thr protein kinase family.</text>
</comment>
<evidence type="ECO:0000256" key="9">
    <source>
        <dbReference type="ARBA" id="ARBA00022741"/>
    </source>
</evidence>
<dbReference type="SMART" id="SM00369">
    <property type="entry name" value="LRR_TYP"/>
    <property type="match status" value="9"/>
</dbReference>
<gene>
    <name evidence="17" type="ORF">CITCOLO1_LOCUS3511</name>
</gene>
<dbReference type="InterPro" id="IPR013210">
    <property type="entry name" value="LRR_N_plant-typ"/>
</dbReference>
<evidence type="ECO:0000256" key="2">
    <source>
        <dbReference type="ARBA" id="ARBA00008684"/>
    </source>
</evidence>
<keyword evidence="3" id="KW-0723">Serine/threonine-protein kinase</keyword>
<dbReference type="PROSITE" id="PS00107">
    <property type="entry name" value="PROTEIN_KINASE_ATP"/>
    <property type="match status" value="1"/>
</dbReference>
<dbReference type="InterPro" id="IPR055414">
    <property type="entry name" value="LRR_R13L4/SHOC2-like"/>
</dbReference>
<dbReference type="Pfam" id="PF00560">
    <property type="entry name" value="LRR_1"/>
    <property type="match status" value="3"/>
</dbReference>
<dbReference type="SMART" id="SM00220">
    <property type="entry name" value="S_TKc"/>
    <property type="match status" value="1"/>
</dbReference>
<dbReference type="PROSITE" id="PS00108">
    <property type="entry name" value="PROTEIN_KINASE_ST"/>
    <property type="match status" value="1"/>
</dbReference>
<dbReference type="InterPro" id="IPR008271">
    <property type="entry name" value="Ser/Thr_kinase_AS"/>
</dbReference>
<evidence type="ECO:0000256" key="6">
    <source>
        <dbReference type="ARBA" id="ARBA00022692"/>
    </source>
</evidence>
<keyword evidence="12 15" id="KW-1133">Transmembrane helix</keyword>
<keyword evidence="8" id="KW-0677">Repeat</keyword>
<organism evidence="17 18">
    <name type="scientific">Citrullus colocynthis</name>
    <name type="common">colocynth</name>
    <dbReference type="NCBI Taxonomy" id="252529"/>
    <lineage>
        <taxon>Eukaryota</taxon>
        <taxon>Viridiplantae</taxon>
        <taxon>Streptophyta</taxon>
        <taxon>Embryophyta</taxon>
        <taxon>Tracheophyta</taxon>
        <taxon>Spermatophyta</taxon>
        <taxon>Magnoliopsida</taxon>
        <taxon>eudicotyledons</taxon>
        <taxon>Gunneridae</taxon>
        <taxon>Pentapetalae</taxon>
        <taxon>rosids</taxon>
        <taxon>fabids</taxon>
        <taxon>Cucurbitales</taxon>
        <taxon>Cucurbitaceae</taxon>
        <taxon>Benincaseae</taxon>
        <taxon>Citrullus</taxon>
    </lineage>
</organism>
<dbReference type="SUPFAM" id="SSF56112">
    <property type="entry name" value="Protein kinase-like (PK-like)"/>
    <property type="match status" value="1"/>
</dbReference>
<keyword evidence="7" id="KW-0732">Signal</keyword>
<keyword evidence="11 14" id="KW-0067">ATP-binding</keyword>
<evidence type="ECO:0000256" key="1">
    <source>
        <dbReference type="ARBA" id="ARBA00004370"/>
    </source>
</evidence>
<sequence>MNGIRFLNHLKLSKRPINEKFQRKFEPIASATFNSVWVILTRKLIDQVLFITDLVFPSRMRHSGCVAKRILYTSLCCILLMCMSSAFRNIPTFGNESDYLALLDLKRGVLNDPLKIMSSWNDSMHFCDWVGVTCSTTIRRVIGLNLEARQLTGSVPSSLGNLTHLTEIRLGDNNFHGPIAQEFGKLLRLRHLNLSFNNFDGEIATNISHCTELLVLELSFNELVGQIPHQFFTLCKLERLGFGGNNLVGTIPPWIGNFSSLFRLSFAQNNFQGSIPSELGRLSRLEMFTVYGNYLTGIVPPSIYNITSLTYFSLTQNRLQGTLPPDVGFTLPNLHVFAGGANNFGGPIPTSLANISGLQILDFAENNLTGPLPHDLGNLKELVRFNFDDNRLGSGKVDDLNLIRSLTNCTSLSVLGLSGNRFGGALPLSITNLSNQLTILTLGRNLLSGGIPVGIGNLINLQVLGVEGNNLNGSVPSNIGKLHKLSVLDLNNNKLAGTIPSSIGNLSSVTKLFMEDNRLEGSIPPSLGQCKSLQALDLSGNNLSGTIPKEVLSLSSLSIYLALNHNTLTGPLPHEVGDLVGLTLLDVSQNKLSGDIPTDLGKCISMVHLYLGGNQFEGTIPQSLKALKGLEELNLSSNNLSGPIPQFLGKLFSLKFLNLSYNNFKGKVPKEGIFSNSTMFSILGNNNLCDGLQELHLPLCTSNRTHLSNKLVTPKVFIPVVSTLTFLVILLSILFVCYMMKKSRKNVLSSSCSVDLLSQISYLELNRSTNGFSVDNLIGSGSFGSVYKGVLNDKSIVAVKVLNLRQHGASKSFVDECKALTSIRHRNLLKIITSCSSTDEKDNEFKAIVFDFMSNGNLDGWLHPTHIEENKRKLSFIQRLNIAIDVANALDYLHNHCETPIVHCDLKPSNVLLDDDMVAHVGDFGLARFIFEGSDQSSYKQTMSIALKGSIGYIPPEYGTGGNISIEGDIFSYGILLLEMFTGKRPTDNLFSDGVDIHLFTAMALPHGVLDITDPSLLSEGSCQQEEENEEKLQTIAIMSEEDHTEIEQRRMEEHLVSIIRTGLSCSSTTPRDRMSMNIVVRKLQTIKSSYLK</sequence>
<dbReference type="Gene3D" id="1.10.510.10">
    <property type="entry name" value="Transferase(Phosphotransferase) domain 1"/>
    <property type="match status" value="1"/>
</dbReference>
<dbReference type="PANTHER" id="PTHR27008:SF499">
    <property type="entry name" value="OS06G0581500 PROTEIN"/>
    <property type="match status" value="1"/>
</dbReference>
<evidence type="ECO:0000256" key="11">
    <source>
        <dbReference type="ARBA" id="ARBA00022840"/>
    </source>
</evidence>
<evidence type="ECO:0000256" key="12">
    <source>
        <dbReference type="ARBA" id="ARBA00022989"/>
    </source>
</evidence>
<dbReference type="InterPro" id="IPR000719">
    <property type="entry name" value="Prot_kinase_dom"/>
</dbReference>
<dbReference type="InterPro" id="IPR003591">
    <property type="entry name" value="Leu-rich_rpt_typical-subtyp"/>
</dbReference>
<dbReference type="SUPFAM" id="SSF52058">
    <property type="entry name" value="L domain-like"/>
    <property type="match status" value="2"/>
</dbReference>
<protein>
    <recommendedName>
        <fullName evidence="16">Protein kinase domain-containing protein</fullName>
    </recommendedName>
</protein>
<dbReference type="EMBL" id="OZ021744">
    <property type="protein sequence ID" value="CAK9311842.1"/>
    <property type="molecule type" value="Genomic_DNA"/>
</dbReference>
<evidence type="ECO:0000256" key="4">
    <source>
        <dbReference type="ARBA" id="ARBA00022614"/>
    </source>
</evidence>
<dbReference type="Pfam" id="PF23598">
    <property type="entry name" value="LRR_14"/>
    <property type="match status" value="1"/>
</dbReference>
<evidence type="ECO:0000256" key="15">
    <source>
        <dbReference type="SAM" id="Phobius"/>
    </source>
</evidence>
<reference evidence="17 18" key="1">
    <citation type="submission" date="2024-03" db="EMBL/GenBank/DDBJ databases">
        <authorList>
            <person name="Gkanogiannis A."/>
            <person name="Becerra Lopez-Lavalle L."/>
        </authorList>
    </citation>
    <scope>NUCLEOTIDE SEQUENCE [LARGE SCALE GENOMIC DNA]</scope>
</reference>
<dbReference type="InterPro" id="IPR017441">
    <property type="entry name" value="Protein_kinase_ATP_BS"/>
</dbReference>
<dbReference type="InterPro" id="IPR001245">
    <property type="entry name" value="Ser-Thr/Tyr_kinase_cat_dom"/>
</dbReference>
<dbReference type="InterPro" id="IPR011009">
    <property type="entry name" value="Kinase-like_dom_sf"/>
</dbReference>
<feature type="domain" description="Protein kinase" evidence="16">
    <location>
        <begin position="772"/>
        <end position="1092"/>
    </location>
</feature>
<keyword evidence="18" id="KW-1185">Reference proteome</keyword>
<dbReference type="InterPro" id="IPR051809">
    <property type="entry name" value="Plant_receptor-like_S/T_kinase"/>
</dbReference>
<dbReference type="Pfam" id="PF07714">
    <property type="entry name" value="PK_Tyr_Ser-Thr"/>
    <property type="match status" value="1"/>
</dbReference>
<accession>A0ABP0XZB1</accession>
<dbReference type="Proteomes" id="UP001642487">
    <property type="component" value="Chromosome 10"/>
</dbReference>
<keyword evidence="6 15" id="KW-0812">Transmembrane</keyword>
<evidence type="ECO:0000313" key="18">
    <source>
        <dbReference type="Proteomes" id="UP001642487"/>
    </source>
</evidence>
<dbReference type="Pfam" id="PF08263">
    <property type="entry name" value="LRRNT_2"/>
    <property type="match status" value="1"/>
</dbReference>
<keyword evidence="13 15" id="KW-0472">Membrane</keyword>
<evidence type="ECO:0000256" key="13">
    <source>
        <dbReference type="ARBA" id="ARBA00023136"/>
    </source>
</evidence>
<evidence type="ECO:0000259" key="16">
    <source>
        <dbReference type="PROSITE" id="PS50011"/>
    </source>
</evidence>
<proteinExistence type="inferred from homology"/>
<evidence type="ECO:0000256" key="8">
    <source>
        <dbReference type="ARBA" id="ARBA00022737"/>
    </source>
</evidence>
<dbReference type="Pfam" id="PF13855">
    <property type="entry name" value="LRR_8"/>
    <property type="match status" value="1"/>
</dbReference>
<evidence type="ECO:0000256" key="7">
    <source>
        <dbReference type="ARBA" id="ARBA00022729"/>
    </source>
</evidence>
<evidence type="ECO:0000256" key="3">
    <source>
        <dbReference type="ARBA" id="ARBA00022527"/>
    </source>
</evidence>
<keyword evidence="5" id="KW-0808">Transferase</keyword>
<evidence type="ECO:0000256" key="5">
    <source>
        <dbReference type="ARBA" id="ARBA00022679"/>
    </source>
</evidence>
<dbReference type="Gene3D" id="3.30.200.20">
    <property type="entry name" value="Phosphorylase Kinase, domain 1"/>
    <property type="match status" value="1"/>
</dbReference>
<dbReference type="PROSITE" id="PS50011">
    <property type="entry name" value="PROTEIN_KINASE_DOM"/>
    <property type="match status" value="1"/>
</dbReference>
<dbReference type="PANTHER" id="PTHR27008">
    <property type="entry name" value="OS04G0122200 PROTEIN"/>
    <property type="match status" value="1"/>
</dbReference>
<dbReference type="PRINTS" id="PR00019">
    <property type="entry name" value="LEURICHRPT"/>
</dbReference>
<keyword evidence="4" id="KW-0433">Leucine-rich repeat</keyword>
<name>A0ABP0XZB1_9ROSI</name>
<evidence type="ECO:0000256" key="10">
    <source>
        <dbReference type="ARBA" id="ARBA00022777"/>
    </source>
</evidence>
<keyword evidence="10" id="KW-0418">Kinase</keyword>
<evidence type="ECO:0000313" key="17">
    <source>
        <dbReference type="EMBL" id="CAK9311842.1"/>
    </source>
</evidence>
<evidence type="ECO:0000256" key="14">
    <source>
        <dbReference type="PROSITE-ProRule" id="PRU10141"/>
    </source>
</evidence>
<feature type="binding site" evidence="14">
    <location>
        <position position="800"/>
    </location>
    <ligand>
        <name>ATP</name>
        <dbReference type="ChEBI" id="CHEBI:30616"/>
    </ligand>
</feature>
<keyword evidence="9 14" id="KW-0547">Nucleotide-binding</keyword>
<feature type="transmembrane region" description="Helical" evidence="15">
    <location>
        <begin position="716"/>
        <end position="740"/>
    </location>
</feature>
<comment type="subcellular location">
    <subcellularLocation>
        <location evidence="1">Membrane</location>
    </subcellularLocation>
</comment>